<evidence type="ECO:0000256" key="3">
    <source>
        <dbReference type="ARBA" id="ARBA00012438"/>
    </source>
</evidence>
<evidence type="ECO:0000259" key="14">
    <source>
        <dbReference type="PROSITE" id="PS50109"/>
    </source>
</evidence>
<evidence type="ECO:0000256" key="5">
    <source>
        <dbReference type="ARBA" id="ARBA00022553"/>
    </source>
</evidence>
<dbReference type="EMBL" id="BMCM01000003">
    <property type="protein sequence ID" value="GGD80476.1"/>
    <property type="molecule type" value="Genomic_DNA"/>
</dbReference>
<dbReference type="InterPro" id="IPR033463">
    <property type="entry name" value="sCache_3"/>
</dbReference>
<dbReference type="PROSITE" id="PS50109">
    <property type="entry name" value="HIS_KIN"/>
    <property type="match status" value="1"/>
</dbReference>
<comment type="catalytic activity">
    <reaction evidence="1">
        <text>ATP + protein L-histidine = ADP + protein N-phospho-L-histidine.</text>
        <dbReference type="EC" id="2.7.13.3"/>
    </reaction>
</comment>
<keyword evidence="11" id="KW-1133">Transmembrane helix</keyword>
<evidence type="ECO:0000256" key="2">
    <source>
        <dbReference type="ARBA" id="ARBA00004651"/>
    </source>
</evidence>
<evidence type="ECO:0000256" key="7">
    <source>
        <dbReference type="ARBA" id="ARBA00022692"/>
    </source>
</evidence>
<evidence type="ECO:0000256" key="1">
    <source>
        <dbReference type="ARBA" id="ARBA00000085"/>
    </source>
</evidence>
<keyword evidence="12" id="KW-0902">Two-component regulatory system</keyword>
<dbReference type="EC" id="2.7.13.3" evidence="3"/>
<evidence type="ECO:0000256" key="11">
    <source>
        <dbReference type="ARBA" id="ARBA00022989"/>
    </source>
</evidence>
<dbReference type="Gene3D" id="3.30.565.10">
    <property type="entry name" value="Histidine kinase-like ATPase, C-terminal domain"/>
    <property type="match status" value="1"/>
</dbReference>
<comment type="caution">
    <text evidence="15">The sequence shown here is derived from an EMBL/GenBank/DDBJ whole genome shotgun (WGS) entry which is preliminary data.</text>
</comment>
<accession>A0ABQ1RSV5</accession>
<keyword evidence="6" id="KW-0808">Transferase</keyword>
<keyword evidence="8" id="KW-0547">Nucleotide-binding</keyword>
<dbReference type="PANTHER" id="PTHR44936:SF9">
    <property type="entry name" value="SENSOR PROTEIN CREC"/>
    <property type="match status" value="1"/>
</dbReference>
<proteinExistence type="predicted"/>
<dbReference type="InterPro" id="IPR050980">
    <property type="entry name" value="2C_sensor_his_kinase"/>
</dbReference>
<feature type="domain" description="Histidine kinase" evidence="14">
    <location>
        <begin position="229"/>
        <end position="421"/>
    </location>
</feature>
<organism evidence="15 16">
    <name type="scientific">Microbacterium murale</name>
    <dbReference type="NCBI Taxonomy" id="1081040"/>
    <lineage>
        <taxon>Bacteria</taxon>
        <taxon>Bacillati</taxon>
        <taxon>Actinomycetota</taxon>
        <taxon>Actinomycetes</taxon>
        <taxon>Micrococcales</taxon>
        <taxon>Microbacteriaceae</taxon>
        <taxon>Microbacterium</taxon>
    </lineage>
</organism>
<dbReference type="SMART" id="SM00387">
    <property type="entry name" value="HATPase_c"/>
    <property type="match status" value="1"/>
</dbReference>
<evidence type="ECO:0000313" key="16">
    <source>
        <dbReference type="Proteomes" id="UP000629365"/>
    </source>
</evidence>
<reference evidence="16" key="1">
    <citation type="journal article" date="2019" name="Int. J. Syst. Evol. Microbiol.">
        <title>The Global Catalogue of Microorganisms (GCM) 10K type strain sequencing project: providing services to taxonomists for standard genome sequencing and annotation.</title>
        <authorList>
            <consortium name="The Broad Institute Genomics Platform"/>
            <consortium name="The Broad Institute Genome Sequencing Center for Infectious Disease"/>
            <person name="Wu L."/>
            <person name="Ma J."/>
        </authorList>
    </citation>
    <scope>NUCLEOTIDE SEQUENCE [LARGE SCALE GENOMIC DNA]</scope>
    <source>
        <strain evidence="16">CCM 7640</strain>
    </source>
</reference>
<sequence>MTRSERSRSAASHVFVVLLVAAILVGAVAAVILALQTQRTSRAEAEHLTSALAHSLAGSPSVIDALDGEDADAASDVLQPYAAAVVEHSALDFITVMTPSGLRVTHPDPARLGEHYLGTIPAAPATLTEEFTGTLGASIRTITPVLNSTGESVGWVAAGVTVESVAESILGRLPSAVTITALIVAAGSLGAFLARRYTRRIAGDLPAGRVRDAVASYESVRTLGEALRAQTHEHGNRMHTAVALLELGRTREAIDILAETSQQSQSLVDQVTARRDGDPTVGALLLGKASQAKERGVEWSADIAPDAPRSALAPMDSIAVLGNLIDNALDAAAAAPVRWLRVVFRSAPNGGVVLEVSDSGAGVPAAVREQIFQHGFSTKPAGAEGRGVGLALVRSIVNEAGGTVEILDEPTTFRVTLPGARP</sequence>
<evidence type="ECO:0000256" key="13">
    <source>
        <dbReference type="ARBA" id="ARBA00023136"/>
    </source>
</evidence>
<keyword evidence="9" id="KW-0418">Kinase</keyword>
<keyword evidence="5" id="KW-0597">Phosphoprotein</keyword>
<dbReference type="PRINTS" id="PR00344">
    <property type="entry name" value="BCTRLSENSOR"/>
</dbReference>
<dbReference type="Gene3D" id="3.30.450.20">
    <property type="entry name" value="PAS domain"/>
    <property type="match status" value="1"/>
</dbReference>
<dbReference type="RefSeq" id="WP_188436809.1">
    <property type="nucleotide sequence ID" value="NZ_BMCM01000003.1"/>
</dbReference>
<gene>
    <name evidence="15" type="ORF">GCM10007269_24170</name>
</gene>
<dbReference type="InterPro" id="IPR003594">
    <property type="entry name" value="HATPase_dom"/>
</dbReference>
<dbReference type="SUPFAM" id="SSF55890">
    <property type="entry name" value="Sporulation response regulatory protein Spo0B"/>
    <property type="match status" value="1"/>
</dbReference>
<evidence type="ECO:0000256" key="12">
    <source>
        <dbReference type="ARBA" id="ARBA00023012"/>
    </source>
</evidence>
<keyword evidence="7" id="KW-0812">Transmembrane</keyword>
<keyword evidence="16" id="KW-1185">Reference proteome</keyword>
<evidence type="ECO:0000256" key="4">
    <source>
        <dbReference type="ARBA" id="ARBA00022475"/>
    </source>
</evidence>
<dbReference type="Pfam" id="PF02518">
    <property type="entry name" value="HATPase_c"/>
    <property type="match status" value="1"/>
</dbReference>
<dbReference type="InterPro" id="IPR005467">
    <property type="entry name" value="His_kinase_dom"/>
</dbReference>
<name>A0ABQ1RSV5_9MICO</name>
<dbReference type="InterPro" id="IPR036890">
    <property type="entry name" value="HATPase_C_sf"/>
</dbReference>
<dbReference type="PANTHER" id="PTHR44936">
    <property type="entry name" value="SENSOR PROTEIN CREC"/>
    <property type="match status" value="1"/>
</dbReference>
<protein>
    <recommendedName>
        <fullName evidence="3">histidine kinase</fullName>
        <ecNumber evidence="3">2.7.13.3</ecNumber>
    </recommendedName>
</protein>
<evidence type="ECO:0000313" key="15">
    <source>
        <dbReference type="EMBL" id="GGD80476.1"/>
    </source>
</evidence>
<dbReference type="InterPro" id="IPR016120">
    <property type="entry name" value="Sig_transdc_His_kin_SpoOB"/>
</dbReference>
<dbReference type="SUPFAM" id="SSF103190">
    <property type="entry name" value="Sensory domain-like"/>
    <property type="match status" value="1"/>
</dbReference>
<comment type="subcellular location">
    <subcellularLocation>
        <location evidence="2">Cell membrane</location>
        <topology evidence="2">Multi-pass membrane protein</topology>
    </subcellularLocation>
</comment>
<keyword evidence="4" id="KW-1003">Cell membrane</keyword>
<dbReference type="Proteomes" id="UP000629365">
    <property type="component" value="Unassembled WGS sequence"/>
</dbReference>
<evidence type="ECO:0000256" key="10">
    <source>
        <dbReference type="ARBA" id="ARBA00022840"/>
    </source>
</evidence>
<keyword evidence="13" id="KW-0472">Membrane</keyword>
<evidence type="ECO:0000256" key="8">
    <source>
        <dbReference type="ARBA" id="ARBA00022741"/>
    </source>
</evidence>
<dbReference type="Pfam" id="PF17203">
    <property type="entry name" value="sCache_3_2"/>
    <property type="match status" value="1"/>
</dbReference>
<keyword evidence="10" id="KW-0067">ATP-binding</keyword>
<dbReference type="SUPFAM" id="SSF55874">
    <property type="entry name" value="ATPase domain of HSP90 chaperone/DNA topoisomerase II/histidine kinase"/>
    <property type="match status" value="1"/>
</dbReference>
<dbReference type="InterPro" id="IPR004358">
    <property type="entry name" value="Sig_transdc_His_kin-like_C"/>
</dbReference>
<dbReference type="InterPro" id="IPR029151">
    <property type="entry name" value="Sensor-like_sf"/>
</dbReference>
<evidence type="ECO:0000256" key="6">
    <source>
        <dbReference type="ARBA" id="ARBA00022679"/>
    </source>
</evidence>
<evidence type="ECO:0000256" key="9">
    <source>
        <dbReference type="ARBA" id="ARBA00022777"/>
    </source>
</evidence>